<reference evidence="3" key="1">
    <citation type="journal article" date="2021" name="PeerJ">
        <title>Extensive microbial diversity within the chicken gut microbiome revealed by metagenomics and culture.</title>
        <authorList>
            <person name="Gilroy R."/>
            <person name="Ravi A."/>
            <person name="Getino M."/>
            <person name="Pursley I."/>
            <person name="Horton D.L."/>
            <person name="Alikhan N.F."/>
            <person name="Baker D."/>
            <person name="Gharbi K."/>
            <person name="Hall N."/>
            <person name="Watson M."/>
            <person name="Adriaenssens E.M."/>
            <person name="Foster-Nyarko E."/>
            <person name="Jarju S."/>
            <person name="Secka A."/>
            <person name="Antonio M."/>
            <person name="Oren A."/>
            <person name="Chaudhuri R.R."/>
            <person name="La Ragione R."/>
            <person name="Hildebrand F."/>
            <person name="Pallen M.J."/>
        </authorList>
    </citation>
    <scope>NUCLEOTIDE SEQUENCE</scope>
    <source>
        <strain evidence="3">USAMLcec12-2067</strain>
    </source>
</reference>
<sequence length="156" mass="16645">MHRALRIGEFAFELRENGEVVGAATNDAAGKIAFERIEYTEEGARVYEIVEVKGDAEGVTYDETVFAVSVDVVDDGEGRLTANWAYDENGAPVFENTYTVPEEPKPLPPADDGDGSTLVRTGDAAPTALLASGALAVAVVACGTALRLRRSRRNGR</sequence>
<evidence type="ECO:0000313" key="4">
    <source>
        <dbReference type="Proteomes" id="UP000789325"/>
    </source>
</evidence>
<dbReference type="Proteomes" id="UP000789325">
    <property type="component" value="Unassembled WGS sequence"/>
</dbReference>
<keyword evidence="1" id="KW-1133">Transmembrane helix</keyword>
<dbReference type="AlphaFoldDB" id="A0A9D2VMZ1"/>
<keyword evidence="1" id="KW-0812">Transmembrane</keyword>
<accession>A0A9D2VMZ1</accession>
<dbReference type="EMBL" id="DYZL01000226">
    <property type="protein sequence ID" value="HJH44361.1"/>
    <property type="molecule type" value="Genomic_DNA"/>
</dbReference>
<evidence type="ECO:0000259" key="2">
    <source>
        <dbReference type="Pfam" id="PF12892"/>
    </source>
</evidence>
<name>A0A9D2VMZ1_9ACTN</name>
<dbReference type="Gene3D" id="2.60.40.3050">
    <property type="match status" value="1"/>
</dbReference>
<organism evidence="3 4">
    <name type="scientific">Rubneribacter badeniensis</name>
    <dbReference type="NCBI Taxonomy" id="2070688"/>
    <lineage>
        <taxon>Bacteria</taxon>
        <taxon>Bacillati</taxon>
        <taxon>Actinomycetota</taxon>
        <taxon>Coriobacteriia</taxon>
        <taxon>Eggerthellales</taxon>
        <taxon>Eggerthellaceae</taxon>
        <taxon>Rubneribacter</taxon>
    </lineage>
</organism>
<dbReference type="NCBIfam" id="TIGR03786">
    <property type="entry name" value="strep_pil_rpt"/>
    <property type="match status" value="1"/>
</dbReference>
<dbReference type="InterPro" id="IPR022464">
    <property type="entry name" value="Strep_pil_isopept_link"/>
</dbReference>
<keyword evidence="1" id="KW-0472">Membrane</keyword>
<dbReference type="InterPro" id="IPR038174">
    <property type="entry name" value="Strep_pil_link_sf"/>
</dbReference>
<dbReference type="Pfam" id="PF12892">
    <property type="entry name" value="FctA"/>
    <property type="match status" value="1"/>
</dbReference>
<gene>
    <name evidence="3" type="ORF">K8V16_11280</name>
</gene>
<protein>
    <recommendedName>
        <fullName evidence="2">Streptococcal pilin isopeptide linkage domain-containing protein</fullName>
    </recommendedName>
</protein>
<reference evidence="3" key="2">
    <citation type="submission" date="2021-09" db="EMBL/GenBank/DDBJ databases">
        <authorList>
            <person name="Gilroy R."/>
        </authorList>
    </citation>
    <scope>NUCLEOTIDE SEQUENCE</scope>
    <source>
        <strain evidence="3">USAMLcec12-2067</strain>
    </source>
</reference>
<proteinExistence type="predicted"/>
<feature type="transmembrane region" description="Helical" evidence="1">
    <location>
        <begin position="128"/>
        <end position="148"/>
    </location>
</feature>
<evidence type="ECO:0000256" key="1">
    <source>
        <dbReference type="SAM" id="Phobius"/>
    </source>
</evidence>
<evidence type="ECO:0000313" key="3">
    <source>
        <dbReference type="EMBL" id="HJH44361.1"/>
    </source>
</evidence>
<feature type="domain" description="Streptococcal pilin isopeptide linkage" evidence="2">
    <location>
        <begin position="8"/>
        <end position="99"/>
    </location>
</feature>
<comment type="caution">
    <text evidence="3">The sequence shown here is derived from an EMBL/GenBank/DDBJ whole genome shotgun (WGS) entry which is preliminary data.</text>
</comment>